<dbReference type="EMBL" id="JYNZ01000003">
    <property type="protein sequence ID" value="KXK26634.1"/>
    <property type="molecule type" value="Genomic_DNA"/>
</dbReference>
<gene>
    <name evidence="1" type="ORF">TR69_WS6001000641</name>
</gene>
<dbReference type="Proteomes" id="UP000070457">
    <property type="component" value="Unassembled WGS sequence"/>
</dbReference>
<protein>
    <submittedName>
        <fullName evidence="1">Uncharacterized protein</fullName>
    </submittedName>
</protein>
<accession>A0A136LY87</accession>
<organism evidence="1 2">
    <name type="scientific">candidate division WS6 bacterium OLB20</name>
    <dbReference type="NCBI Taxonomy" id="1617426"/>
    <lineage>
        <taxon>Bacteria</taxon>
        <taxon>Candidatus Dojkabacteria</taxon>
    </lineage>
</organism>
<evidence type="ECO:0000313" key="1">
    <source>
        <dbReference type="EMBL" id="KXK26634.1"/>
    </source>
</evidence>
<proteinExistence type="predicted"/>
<dbReference type="AlphaFoldDB" id="A0A136LY87"/>
<name>A0A136LY87_9BACT</name>
<reference evidence="1 2" key="1">
    <citation type="submission" date="2015-02" db="EMBL/GenBank/DDBJ databases">
        <title>Improved understanding of the partial-nitritation anammox process through 23 genomes representing the majority of the microbial community.</title>
        <authorList>
            <person name="Speth D.R."/>
            <person name="In T Zandt M."/>
            <person name="Guerrero Cruz S."/>
            <person name="Jetten M.S."/>
            <person name="Dutilh B.E."/>
        </authorList>
    </citation>
    <scope>NUCLEOTIDE SEQUENCE [LARGE SCALE GENOMIC DNA]</scope>
    <source>
        <strain evidence="1">OLB20</strain>
    </source>
</reference>
<comment type="caution">
    <text evidence="1">The sequence shown here is derived from an EMBL/GenBank/DDBJ whole genome shotgun (WGS) entry which is preliminary data.</text>
</comment>
<dbReference type="STRING" id="1617426.TR69_WS6001000641"/>
<evidence type="ECO:0000313" key="2">
    <source>
        <dbReference type="Proteomes" id="UP000070457"/>
    </source>
</evidence>
<sequence>MLAVIAEVSGDSIRDVLIDTRGLWYLLARSAAEKDNPLFFVHADELQPQLTWLGSVAARKRSGIPAVTAVDSEGTERTLLLEEHRSGLFDLGGSGYTLDSLPVRRHVYCAVHPFPDLERLSAEGYERWWREAGLNLMLQGDRGVLTVPSCLTGVTAEAGIYPGSRYALSHNLSKGSTVKTGEKIGSLSATDLRMYVSEHSLIPYLRVSDGEYVTTGQELALEPVARGLWAKPVKAGGEGRVDLSLADRGILLIENEHTQQFYAPFGGKITGTSGKKGFRLMTENLLMIPVHTSTGEQFEGTVVADMYTKTVGPRILIASDLNSFDVPLEDIVENSISGVLLLEADYTQLLHSLATDPRWRWCSFALVSAPDTKADSEITDLLYRLTGRYVVAGQKTLCAEMLPAMNGRNQVSDTIDIRQYQPHKGQHVSIFSYYPEEGYARIERATTDVSELLAATDDGFITVSISNTLPK</sequence>